<dbReference type="SUPFAM" id="SSF81901">
    <property type="entry name" value="HCP-like"/>
    <property type="match status" value="1"/>
</dbReference>
<reference evidence="1 2" key="1">
    <citation type="submission" date="2012-09" db="EMBL/GenBank/DDBJ databases">
        <title>Celeribacter baekdonensis B30 Genome Sequencing.</title>
        <authorList>
            <person name="Wang W."/>
        </authorList>
    </citation>
    <scope>NUCLEOTIDE SEQUENCE [LARGE SCALE GENOMIC DNA]</scope>
    <source>
        <strain evidence="1 2">B30</strain>
    </source>
</reference>
<proteinExistence type="predicted"/>
<dbReference type="STRING" id="1208323.B30_17535"/>
<dbReference type="eggNOG" id="COG0790">
    <property type="taxonomic scope" value="Bacteria"/>
</dbReference>
<dbReference type="RefSeq" id="WP_009573506.1">
    <property type="nucleotide sequence ID" value="NZ_AMRK01000012.1"/>
</dbReference>
<protein>
    <submittedName>
        <fullName evidence="1">Sel1 domain-containing protein</fullName>
    </submittedName>
</protein>
<dbReference type="AlphaFoldDB" id="K2JE24"/>
<dbReference type="InterPro" id="IPR006597">
    <property type="entry name" value="Sel1-like"/>
</dbReference>
<name>K2JE24_9RHOB</name>
<evidence type="ECO:0000313" key="1">
    <source>
        <dbReference type="EMBL" id="EKE68844.1"/>
    </source>
</evidence>
<dbReference type="EMBL" id="AMRK01000012">
    <property type="protein sequence ID" value="EKE68844.1"/>
    <property type="molecule type" value="Genomic_DNA"/>
</dbReference>
<dbReference type="PANTHER" id="PTHR11102">
    <property type="entry name" value="SEL-1-LIKE PROTEIN"/>
    <property type="match status" value="1"/>
</dbReference>
<dbReference type="PATRIC" id="fig|1208323.3.peg.3630"/>
<dbReference type="InterPro" id="IPR011990">
    <property type="entry name" value="TPR-like_helical_dom_sf"/>
</dbReference>
<dbReference type="PANTHER" id="PTHR11102:SF160">
    <property type="entry name" value="ERAD-ASSOCIATED E3 UBIQUITIN-PROTEIN LIGASE COMPONENT HRD3"/>
    <property type="match status" value="1"/>
</dbReference>
<dbReference type="Pfam" id="PF08238">
    <property type="entry name" value="Sel1"/>
    <property type="match status" value="2"/>
</dbReference>
<organism evidence="1 2">
    <name type="scientific">Celeribacter baekdonensis B30</name>
    <dbReference type="NCBI Taxonomy" id="1208323"/>
    <lineage>
        <taxon>Bacteria</taxon>
        <taxon>Pseudomonadati</taxon>
        <taxon>Pseudomonadota</taxon>
        <taxon>Alphaproteobacteria</taxon>
        <taxon>Rhodobacterales</taxon>
        <taxon>Roseobacteraceae</taxon>
        <taxon>Celeribacter</taxon>
    </lineage>
</organism>
<keyword evidence="2" id="KW-1185">Reference proteome</keyword>
<sequence length="162" mass="17387">MRFATVLTLACGLAHPIQADNLGTLNPEEGGLNSLEANIALHPDRIGMLCWIAYEIQKGGGKESKPAAEVMTTCAKNGNAPSMIMLAHAYENGLGVEKDLTQATYWLHEAAQTGYSLAEYHYGMALFTGSGTTKDHAAARLWLKRAVEHGSDAAREALSQVE</sequence>
<comment type="caution">
    <text evidence="1">The sequence shown here is derived from an EMBL/GenBank/DDBJ whole genome shotgun (WGS) entry which is preliminary data.</text>
</comment>
<dbReference type="Gene3D" id="1.25.40.10">
    <property type="entry name" value="Tetratricopeptide repeat domain"/>
    <property type="match status" value="1"/>
</dbReference>
<dbReference type="Proteomes" id="UP000006762">
    <property type="component" value="Unassembled WGS sequence"/>
</dbReference>
<evidence type="ECO:0000313" key="2">
    <source>
        <dbReference type="Proteomes" id="UP000006762"/>
    </source>
</evidence>
<dbReference type="SMART" id="SM00671">
    <property type="entry name" value="SEL1"/>
    <property type="match status" value="2"/>
</dbReference>
<accession>K2JE24</accession>
<dbReference type="InterPro" id="IPR050767">
    <property type="entry name" value="Sel1_AlgK"/>
</dbReference>
<gene>
    <name evidence="1" type="ORF">B30_17535</name>
</gene>